<feature type="binding site" evidence="5">
    <location>
        <begin position="215"/>
        <end position="218"/>
    </location>
    <ligand>
        <name>pyridoxal 5'-phosphate</name>
        <dbReference type="ChEBI" id="CHEBI:597326"/>
    </ligand>
</feature>
<comment type="similarity">
    <text evidence="5">Belongs to the class-III pyridoxal-phosphate-dependent aminotransferase family. ArgD subfamily.</text>
</comment>
<dbReference type="UniPathway" id="UPA00068">
    <property type="reaction ID" value="UER00109"/>
</dbReference>
<evidence type="ECO:0000256" key="3">
    <source>
        <dbReference type="ARBA" id="ARBA00022679"/>
    </source>
</evidence>
<comment type="subunit">
    <text evidence="5">Homodimer.</text>
</comment>
<dbReference type="PROSITE" id="PS00600">
    <property type="entry name" value="AA_TRANSFER_CLASS_3"/>
    <property type="match status" value="1"/>
</dbReference>
<keyword evidence="4 5" id="KW-0663">Pyridoxal phosphate</keyword>
<gene>
    <name evidence="5" type="primary">argD</name>
    <name evidence="6" type="ORF">QV13_22775</name>
</gene>
<dbReference type="GO" id="GO:0006526">
    <property type="term" value="P:L-arginine biosynthetic process"/>
    <property type="evidence" value="ECO:0007669"/>
    <property type="project" value="UniProtKB-UniRule"/>
</dbReference>
<dbReference type="GO" id="GO:0003992">
    <property type="term" value="F:N2-acetyl-L-ornithine:2-oxoglutarate 5-aminotransferase activity"/>
    <property type="evidence" value="ECO:0007669"/>
    <property type="project" value="UniProtKB-UniRule"/>
</dbReference>
<feature type="binding site" evidence="5">
    <location>
        <position position="133"/>
    </location>
    <ligand>
        <name>N(2)-acetyl-L-ornithine</name>
        <dbReference type="ChEBI" id="CHEBI:57805"/>
    </ligand>
</feature>
<organism evidence="6 7">
    <name type="scientific">Mesorhizobium hungaricum</name>
    <dbReference type="NCBI Taxonomy" id="1566387"/>
    <lineage>
        <taxon>Bacteria</taxon>
        <taxon>Pseudomonadati</taxon>
        <taxon>Pseudomonadota</taxon>
        <taxon>Alphaproteobacteria</taxon>
        <taxon>Hyphomicrobiales</taxon>
        <taxon>Phyllobacteriaceae</taxon>
        <taxon>Mesorhizobium</taxon>
    </lineage>
</organism>
<dbReference type="Proteomes" id="UP000094412">
    <property type="component" value="Unassembled WGS sequence"/>
</dbReference>
<dbReference type="InterPro" id="IPR049704">
    <property type="entry name" value="Aminotrans_3_PPA_site"/>
</dbReference>
<comment type="cofactor">
    <cofactor evidence="5">
        <name>pyridoxal 5'-phosphate</name>
        <dbReference type="ChEBI" id="CHEBI:597326"/>
    </cofactor>
    <text evidence="5">Binds 1 pyridoxal phosphate per subunit.</text>
</comment>
<dbReference type="FunFam" id="3.40.640.10:FF:000004">
    <property type="entry name" value="Acetylornithine aminotransferase"/>
    <property type="match status" value="1"/>
</dbReference>
<protein>
    <recommendedName>
        <fullName evidence="5">Acetylornithine aminotransferase</fullName>
        <shortName evidence="5">ACOAT</shortName>
        <ecNumber evidence="5">2.6.1.11</ecNumber>
    </recommendedName>
</protein>
<dbReference type="Gene3D" id="3.40.640.10">
    <property type="entry name" value="Type I PLP-dependent aspartate aminotransferase-like (Major domain)"/>
    <property type="match status" value="1"/>
</dbReference>
<dbReference type="InterPro" id="IPR015424">
    <property type="entry name" value="PyrdxlP-dep_Trfase"/>
</dbReference>
<keyword evidence="1 5" id="KW-0055">Arginine biosynthesis</keyword>
<dbReference type="OrthoDB" id="9801834at2"/>
<evidence type="ECO:0000256" key="2">
    <source>
        <dbReference type="ARBA" id="ARBA00022576"/>
    </source>
</evidence>
<dbReference type="SUPFAM" id="SSF53383">
    <property type="entry name" value="PLP-dependent transferases"/>
    <property type="match status" value="1"/>
</dbReference>
<dbReference type="NCBIfam" id="NF002325">
    <property type="entry name" value="PRK01278.1"/>
    <property type="match status" value="1"/>
</dbReference>
<dbReference type="PANTHER" id="PTHR11986:SF113">
    <property type="entry name" value="SUCCINYLORNITHINE TRANSAMINASE"/>
    <property type="match status" value="1"/>
</dbReference>
<keyword evidence="5" id="KW-0028">Amino-acid biosynthesis</keyword>
<dbReference type="GO" id="GO:0042802">
    <property type="term" value="F:identical protein binding"/>
    <property type="evidence" value="ECO:0007669"/>
    <property type="project" value="TreeGrafter"/>
</dbReference>
<comment type="caution">
    <text evidence="6">The sequence shown here is derived from an EMBL/GenBank/DDBJ whole genome shotgun (WGS) entry which is preliminary data.</text>
</comment>
<dbReference type="RefSeq" id="WP_024925971.1">
    <property type="nucleotide sequence ID" value="NZ_MDEO01000036.1"/>
</dbReference>
<dbReference type="InterPro" id="IPR005814">
    <property type="entry name" value="Aminotrans_3"/>
</dbReference>
<evidence type="ECO:0000256" key="1">
    <source>
        <dbReference type="ARBA" id="ARBA00022571"/>
    </source>
</evidence>
<dbReference type="HAMAP" id="MF_01107">
    <property type="entry name" value="ArgD_aminotrans_3"/>
    <property type="match status" value="1"/>
</dbReference>
<name>A0A1C2DCG0_9HYPH</name>
<dbReference type="PANTHER" id="PTHR11986">
    <property type="entry name" value="AMINOTRANSFERASE CLASS III"/>
    <property type="match status" value="1"/>
</dbReference>
<dbReference type="InterPro" id="IPR015421">
    <property type="entry name" value="PyrdxlP-dep_Trfase_major"/>
</dbReference>
<evidence type="ECO:0000313" key="7">
    <source>
        <dbReference type="Proteomes" id="UP000094412"/>
    </source>
</evidence>
<comment type="catalytic activity">
    <reaction evidence="5">
        <text>N(2)-acetyl-L-ornithine + 2-oxoglutarate = N-acetyl-L-glutamate 5-semialdehyde + L-glutamate</text>
        <dbReference type="Rhea" id="RHEA:18049"/>
        <dbReference type="ChEBI" id="CHEBI:16810"/>
        <dbReference type="ChEBI" id="CHEBI:29123"/>
        <dbReference type="ChEBI" id="CHEBI:29985"/>
        <dbReference type="ChEBI" id="CHEBI:57805"/>
        <dbReference type="EC" id="2.6.1.11"/>
    </reaction>
</comment>
<keyword evidence="2 5" id="KW-0032">Aminotransferase</keyword>
<proteinExistence type="inferred from homology"/>
<comment type="miscellaneous">
    <text evidence="5">May also have succinyldiaminopimelate aminotransferase activity, thus carrying out the corresponding step in lysine biosynthesis.</text>
</comment>
<keyword evidence="5" id="KW-0963">Cytoplasm</keyword>
<dbReference type="InterPro" id="IPR004636">
    <property type="entry name" value="AcOrn/SuccOrn_fam"/>
</dbReference>
<keyword evidence="3 5" id="KW-0808">Transferase</keyword>
<accession>A0A1C2DCG0</accession>
<dbReference type="CDD" id="cd00610">
    <property type="entry name" value="OAT_like"/>
    <property type="match status" value="1"/>
</dbReference>
<dbReference type="PIRSF" id="PIRSF000521">
    <property type="entry name" value="Transaminase_4ab_Lys_Orn"/>
    <property type="match status" value="1"/>
</dbReference>
<dbReference type="NCBIfam" id="TIGR00707">
    <property type="entry name" value="argD"/>
    <property type="match status" value="1"/>
</dbReference>
<dbReference type="InterPro" id="IPR015422">
    <property type="entry name" value="PyrdxlP-dep_Trfase_small"/>
</dbReference>
<keyword evidence="7" id="KW-1185">Reference proteome</keyword>
<dbReference type="GO" id="GO:0030170">
    <property type="term" value="F:pyridoxal phosphate binding"/>
    <property type="evidence" value="ECO:0007669"/>
    <property type="project" value="InterPro"/>
</dbReference>
<feature type="binding site" evidence="5">
    <location>
        <position position="273"/>
    </location>
    <ligand>
        <name>pyridoxal 5'-phosphate</name>
        <dbReference type="ChEBI" id="CHEBI:597326"/>
    </ligand>
</feature>
<dbReference type="GO" id="GO:0005737">
    <property type="term" value="C:cytoplasm"/>
    <property type="evidence" value="ECO:0007669"/>
    <property type="project" value="UniProtKB-SubCell"/>
</dbReference>
<dbReference type="Pfam" id="PF00202">
    <property type="entry name" value="Aminotran_3"/>
    <property type="match status" value="1"/>
</dbReference>
<dbReference type="AlphaFoldDB" id="A0A1C2DCG0"/>
<evidence type="ECO:0000256" key="4">
    <source>
        <dbReference type="ARBA" id="ARBA00022898"/>
    </source>
</evidence>
<feature type="binding site" evidence="5">
    <location>
        <position position="272"/>
    </location>
    <ligand>
        <name>N(2)-acetyl-L-ornithine</name>
        <dbReference type="ChEBI" id="CHEBI:57805"/>
    </ligand>
</feature>
<dbReference type="STRING" id="1566387.QV13_22775"/>
<feature type="binding site" evidence="5">
    <location>
        <begin position="97"/>
        <end position="98"/>
    </location>
    <ligand>
        <name>pyridoxal 5'-phosphate</name>
        <dbReference type="ChEBI" id="CHEBI:597326"/>
    </ligand>
</feature>
<evidence type="ECO:0000313" key="6">
    <source>
        <dbReference type="EMBL" id="OCX12451.1"/>
    </source>
</evidence>
<sequence>MSGSALYETFARAPLAFERGEGSWLVTDKGERYLDFAAGIAVNSLGHGHPHLVSALKDQADKLWHVSNLYEIPGQRRLGERLVDATFADKVFFTNSGAEALECAIKTVRRYHFVTGHPERYRVITFEGAFHGRTLATIAAGGQYKYLEGFGPKVDGFDQVPFDDIDAAEKLIGPETAAILLEPLQGEGGIRSFPVQSLKRLRQLCDKHGLLLIFDEVQCGIGRTGRLFAHEWAGVTPDLMAIAKGIGGGFPMGACLATDEAARGMTAGVHGTTFGGNPLAMAVGNAVLDVVLAEGFLEEVGRKALLFKQGLAAIADEYPEVIEGIRGDGLMLGIKCSMPNGTVNGALRDQHLLAVPAGDNVIRLLPPLTVTEPDIQEGLKRIRGAAKGLSEAVAAAAK</sequence>
<comment type="pathway">
    <text evidence="5">Amino-acid biosynthesis; L-arginine biosynthesis; N(2)-acetyl-L-ornithine from L-glutamate: step 4/4.</text>
</comment>
<reference evidence="6 7" key="1">
    <citation type="submission" date="2016-08" db="EMBL/GenBank/DDBJ databases">
        <title>Whole genome sequence of Mesorhizobium sp. strain UASWS1009 isolated from industrial sewage.</title>
        <authorList>
            <person name="Crovadore J."/>
            <person name="Calmin G."/>
            <person name="Chablais R."/>
            <person name="Cochard B."/>
            <person name="Lefort F."/>
        </authorList>
    </citation>
    <scope>NUCLEOTIDE SEQUENCE [LARGE SCALE GENOMIC DNA]</scope>
    <source>
        <strain evidence="6 7">UASWS1009</strain>
    </source>
</reference>
<comment type="subcellular location">
    <subcellularLocation>
        <location evidence="5">Cytoplasm</location>
    </subcellularLocation>
</comment>
<feature type="modified residue" description="N6-(pyridoxal phosphate)lysine" evidence="5">
    <location>
        <position position="244"/>
    </location>
</feature>
<feature type="binding site" evidence="5">
    <location>
        <position position="130"/>
    </location>
    <ligand>
        <name>pyridoxal 5'-phosphate</name>
        <dbReference type="ChEBI" id="CHEBI:597326"/>
    </ligand>
</feature>
<dbReference type="EC" id="2.6.1.11" evidence="5"/>
<evidence type="ECO:0000256" key="5">
    <source>
        <dbReference type="HAMAP-Rule" id="MF_01107"/>
    </source>
</evidence>
<dbReference type="EMBL" id="MDEO01000036">
    <property type="protein sequence ID" value="OCX12451.1"/>
    <property type="molecule type" value="Genomic_DNA"/>
</dbReference>
<dbReference type="InterPro" id="IPR050103">
    <property type="entry name" value="Class-III_PLP-dep_AT"/>
</dbReference>
<dbReference type="Gene3D" id="3.90.1150.10">
    <property type="entry name" value="Aspartate Aminotransferase, domain 1"/>
    <property type="match status" value="1"/>
</dbReference>